<dbReference type="InterPro" id="IPR002880">
    <property type="entry name" value="Pyrv_Fd/Flavodoxin_OxRdtase_N"/>
</dbReference>
<proteinExistence type="predicted"/>
<dbReference type="EMBL" id="JX684079">
    <property type="protein sequence ID" value="AGF92994.1"/>
    <property type="molecule type" value="Genomic_DNA"/>
</dbReference>
<reference evidence="4" key="1">
    <citation type="journal article" date="2013" name="Syst. Appl. Microbiol.">
        <title>New insights into the archaeal diversity of a hypersaline microbial mat obtained by a metagenomic approach.</title>
        <authorList>
            <person name="Lopez-Lopez A."/>
            <person name="Richter M."/>
            <person name="Pena A."/>
            <person name="Tamames J."/>
            <person name="Rossello-Mora R."/>
        </authorList>
    </citation>
    <scope>NUCLEOTIDE SEQUENCE</scope>
</reference>
<keyword evidence="1" id="KW-0560">Oxidoreductase</keyword>
<dbReference type="InterPro" id="IPR029061">
    <property type="entry name" value="THDP-binding"/>
</dbReference>
<evidence type="ECO:0000259" key="3">
    <source>
        <dbReference type="Pfam" id="PF17147"/>
    </source>
</evidence>
<keyword evidence="4" id="KW-0670">Pyruvate</keyword>
<dbReference type="Pfam" id="PF01855">
    <property type="entry name" value="POR_N"/>
    <property type="match status" value="1"/>
</dbReference>
<dbReference type="GO" id="GO:0006979">
    <property type="term" value="P:response to oxidative stress"/>
    <property type="evidence" value="ECO:0007669"/>
    <property type="project" value="TreeGrafter"/>
</dbReference>
<feature type="domain" description="Pyruvate:ferredoxin oxidoreductase core" evidence="3">
    <location>
        <begin position="293"/>
        <end position="385"/>
    </location>
</feature>
<evidence type="ECO:0000256" key="1">
    <source>
        <dbReference type="ARBA" id="ARBA00023002"/>
    </source>
</evidence>
<dbReference type="SUPFAM" id="SSF52922">
    <property type="entry name" value="TK C-terminal domain-like"/>
    <property type="match status" value="1"/>
</dbReference>
<organism evidence="4">
    <name type="scientific">uncultured organism</name>
    <dbReference type="NCBI Taxonomy" id="155900"/>
    <lineage>
        <taxon>unclassified sequences</taxon>
        <taxon>environmental samples</taxon>
    </lineage>
</organism>
<dbReference type="SUPFAM" id="SSF52518">
    <property type="entry name" value="Thiamin diphosphate-binding fold (THDP-binding)"/>
    <property type="match status" value="1"/>
</dbReference>
<feature type="domain" description="Pyruvate flavodoxin/ferredoxin oxidoreductase pyrimidine binding" evidence="2">
    <location>
        <begin position="33"/>
        <end position="269"/>
    </location>
</feature>
<dbReference type="PANTHER" id="PTHR32154:SF14">
    <property type="entry name" value="2-OXOGLUTARATE SYNTHASE SUBUNIT KORA"/>
    <property type="match status" value="1"/>
</dbReference>
<dbReference type="InterPro" id="IPR009014">
    <property type="entry name" value="Transketo_C/PFOR_II"/>
</dbReference>
<dbReference type="Gene3D" id="3.40.50.970">
    <property type="match status" value="1"/>
</dbReference>
<dbReference type="Gene3D" id="3.40.50.920">
    <property type="match status" value="1"/>
</dbReference>
<dbReference type="GO" id="GO:0016491">
    <property type="term" value="F:oxidoreductase activity"/>
    <property type="evidence" value="ECO:0007669"/>
    <property type="project" value="UniProtKB-KW"/>
</dbReference>
<evidence type="ECO:0000313" key="4">
    <source>
        <dbReference type="EMBL" id="AGF92994.1"/>
    </source>
</evidence>
<dbReference type="PANTHER" id="PTHR32154">
    <property type="entry name" value="PYRUVATE-FLAVODOXIN OXIDOREDUCTASE-RELATED"/>
    <property type="match status" value="1"/>
</dbReference>
<name>M1PV62_9ZZZZ</name>
<dbReference type="NCBIfam" id="NF006412">
    <property type="entry name" value="PRK08659.1"/>
    <property type="match status" value="1"/>
</dbReference>
<dbReference type="CDD" id="cd07034">
    <property type="entry name" value="TPP_PYR_PFOR_IOR-alpha_like"/>
    <property type="match status" value="1"/>
</dbReference>
<dbReference type="Pfam" id="PF17147">
    <property type="entry name" value="PFOR_II"/>
    <property type="match status" value="1"/>
</dbReference>
<protein>
    <submittedName>
        <fullName evidence="4">Pyruvate flavodoxin/ferredoxin oxidoreductase domain protein</fullName>
    </submittedName>
</protein>
<dbReference type="FunFam" id="3.40.50.970:FF:000022">
    <property type="entry name" value="2-oxoglutarate ferredoxin oxidoreductase alpha subunit"/>
    <property type="match status" value="1"/>
</dbReference>
<dbReference type="InterPro" id="IPR033412">
    <property type="entry name" value="PFOR_II"/>
</dbReference>
<evidence type="ECO:0000259" key="2">
    <source>
        <dbReference type="Pfam" id="PF01855"/>
    </source>
</evidence>
<sequence length="389" mass="42852">MQIEGSDKGFEKAKKAIGDDSQFIHGDTAVAYGALLAGCRFFGGYPITPASEIAEKMSELLPKVGGKYIQMEDELGSIASVIGSSWAGAKAMTATSGPGFSLMQENIGFAHMSETPLVLANVQRSGPSTGQPTLGAQGDIMQARYGSHGDFASIALSPNSVQETLDLTIKAFNLAEEYRAPVFLMLCADMGHMREMVRIPNEIETFERKRPKVPPEEYIPFGKGEYGKEKVPEFGVFGEGFRTYVTGLTHDEKGFPATDDQEDHDRLIRRQVEKIQDDREELADIERRNLDDADVAILSYGITSRSAIGAMKRGREKGEKIGYFRLRTLWPFPIEEVKKLSQRVDKIVVAEMNLGQIYHKVAEHADCEVALADKIGGEIHSPEEILAEV</sequence>
<accession>M1PV62</accession>
<dbReference type="AlphaFoldDB" id="M1PV62"/>
<gene>
    <name evidence="4" type="ORF">FLSS-7_0003</name>
</gene>
<dbReference type="InterPro" id="IPR050722">
    <property type="entry name" value="Pyruvate:ferred/Flavod_OxRd"/>
</dbReference>